<keyword evidence="2" id="KW-1185">Reference proteome</keyword>
<dbReference type="EMBL" id="JAGIOO010000001">
    <property type="protein sequence ID" value="MBP2471516.1"/>
    <property type="molecule type" value="Genomic_DNA"/>
</dbReference>
<dbReference type="RefSeq" id="WP_086783786.1">
    <property type="nucleotide sequence ID" value="NZ_JAGIOO010000001.1"/>
</dbReference>
<organism evidence="1 2">
    <name type="scientific">Crossiella equi</name>
    <dbReference type="NCBI Taxonomy" id="130796"/>
    <lineage>
        <taxon>Bacteria</taxon>
        <taxon>Bacillati</taxon>
        <taxon>Actinomycetota</taxon>
        <taxon>Actinomycetes</taxon>
        <taxon>Pseudonocardiales</taxon>
        <taxon>Pseudonocardiaceae</taxon>
        <taxon>Crossiella</taxon>
    </lineage>
</organism>
<protein>
    <submittedName>
        <fullName evidence="1">Uncharacterized protein YukE</fullName>
    </submittedName>
</protein>
<comment type="caution">
    <text evidence="1">The sequence shown here is derived from an EMBL/GenBank/DDBJ whole genome shotgun (WGS) entry which is preliminary data.</text>
</comment>
<reference evidence="1 2" key="1">
    <citation type="submission" date="2021-03" db="EMBL/GenBank/DDBJ databases">
        <title>Sequencing the genomes of 1000 actinobacteria strains.</title>
        <authorList>
            <person name="Klenk H.-P."/>
        </authorList>
    </citation>
    <scope>NUCLEOTIDE SEQUENCE [LARGE SCALE GENOMIC DNA]</scope>
    <source>
        <strain evidence="1 2">DSM 44580</strain>
    </source>
</reference>
<accession>A0ABS5A5F1</accession>
<dbReference type="SUPFAM" id="SSF140453">
    <property type="entry name" value="EsxAB dimer-like"/>
    <property type="match status" value="1"/>
</dbReference>
<dbReference type="Proteomes" id="UP001519363">
    <property type="component" value="Unassembled WGS sequence"/>
</dbReference>
<evidence type="ECO:0000313" key="2">
    <source>
        <dbReference type="Proteomes" id="UP001519363"/>
    </source>
</evidence>
<sequence length="106" mass="11250">MHQGGNGETVSVDFNQLSASSEALNARANALEGHLNELDGSLGYLRQTWYASGSSAGLQAQQAETDLRNAITEMVQVIRNFSANTGKAMTDQMAMERTNAGLFPGG</sequence>
<evidence type="ECO:0000313" key="1">
    <source>
        <dbReference type="EMBL" id="MBP2471516.1"/>
    </source>
</evidence>
<gene>
    <name evidence="1" type="ORF">JOF53_000388</name>
</gene>
<name>A0ABS5A5F1_9PSEU</name>
<proteinExistence type="predicted"/>
<dbReference type="Gene3D" id="1.10.287.1060">
    <property type="entry name" value="ESAT-6-like"/>
    <property type="match status" value="1"/>
</dbReference>
<dbReference type="InterPro" id="IPR036689">
    <property type="entry name" value="ESAT-6-like_sf"/>
</dbReference>